<dbReference type="SMR" id="A2AIE6"/>
<dbReference type="Bgee" id="ENSMUSG00000067764">
    <property type="expression patterns" value="Expressed in animal zygote and 19 other cell types or tissues"/>
</dbReference>
<feature type="compositionally biased region" description="Low complexity" evidence="4">
    <location>
        <begin position="42"/>
        <end position="53"/>
    </location>
</feature>
<evidence type="ECO:0000313" key="7">
    <source>
        <dbReference type="MGI" id="MGI:1350981"/>
    </source>
</evidence>
<dbReference type="HOGENOM" id="CLU_1380949_0_0_1"/>
<dbReference type="RefSeq" id="XP_006528127.1">
    <property type="nucleotide sequence ID" value="XM_006528064.3"/>
</dbReference>
<feature type="compositionally biased region" description="Basic and acidic residues" evidence="4">
    <location>
        <begin position="1"/>
        <end position="11"/>
    </location>
</feature>
<dbReference type="PhylomeDB" id="A2AIE6"/>
<accession>A2AIE6</accession>
<dbReference type="OMA" id="FKGGITQ"/>
<reference evidence="6" key="3">
    <citation type="submission" date="2025-08" db="UniProtKB">
        <authorList>
            <consortium name="Ensembl"/>
        </authorList>
    </citation>
    <scope>IDENTIFICATION</scope>
    <source>
        <strain evidence="6">C57BL/6J</strain>
    </source>
</reference>
<reference evidence="6" key="4">
    <citation type="submission" date="2025-09" db="UniProtKB">
        <authorList>
            <consortium name="Ensembl"/>
        </authorList>
    </citation>
    <scope>IDENTIFICATION</scope>
    <source>
        <strain evidence="6">C57BL/6J</strain>
    </source>
</reference>
<dbReference type="Proteomes" id="UP000000589">
    <property type="component" value="Chromosome X"/>
</dbReference>
<dbReference type="BioGRID-ORCS" id="27084">
    <property type="hits" value="3 hits in 23 CRISPR screens"/>
</dbReference>
<dbReference type="DNASU" id="27084"/>
<evidence type="ECO:0000256" key="3">
    <source>
        <dbReference type="SAM" id="Coils"/>
    </source>
</evidence>
<dbReference type="OrthoDB" id="9585885at2759"/>
<feature type="region of interest" description="Disordered" evidence="4">
    <location>
        <begin position="1"/>
        <end position="75"/>
    </location>
</feature>
<evidence type="ECO:0000256" key="4">
    <source>
        <dbReference type="SAM" id="MobiDB-lite"/>
    </source>
</evidence>
<reference evidence="6 8" key="1">
    <citation type="journal article" date="2009" name="PLoS Biol.">
        <title>Lineage-specific biology revealed by a finished genome assembly of the mouse.</title>
        <authorList>
            <consortium name="Mouse Genome Sequencing Consortium"/>
            <person name="Church D.M."/>
            <person name="Goodstadt L."/>
            <person name="Hillier L.W."/>
            <person name="Zody M.C."/>
            <person name="Goldstein S."/>
            <person name="She X."/>
            <person name="Bult C.J."/>
            <person name="Agarwala R."/>
            <person name="Cherry J.L."/>
            <person name="DiCuccio M."/>
            <person name="Hlavina W."/>
            <person name="Kapustin Y."/>
            <person name="Meric P."/>
            <person name="Maglott D."/>
            <person name="Birtle Z."/>
            <person name="Marques A.C."/>
            <person name="Graves T."/>
            <person name="Zhou S."/>
            <person name="Teague B."/>
            <person name="Potamousis K."/>
            <person name="Churas C."/>
            <person name="Place M."/>
            <person name="Herschleb J."/>
            <person name="Runnheim R."/>
            <person name="Forrest D."/>
            <person name="Amos-Landgraf J."/>
            <person name="Schwartz D.C."/>
            <person name="Cheng Z."/>
            <person name="Lindblad-Toh K."/>
            <person name="Eichler E.E."/>
            <person name="Ponting C.P."/>
        </authorList>
    </citation>
    <scope>NUCLEOTIDE SEQUENCE [LARGE SCALE GENOMIC DNA]</scope>
    <source>
        <strain evidence="6 8">C57BL/6J</strain>
    </source>
</reference>
<evidence type="ECO:0000313" key="8">
    <source>
        <dbReference type="Proteomes" id="UP000000589"/>
    </source>
</evidence>
<dbReference type="VEuPathDB" id="HostDB:ENSMUSG00000067764"/>
<dbReference type="RefSeq" id="XP_006528129.1">
    <property type="nucleotide sequence ID" value="XM_006528066.3"/>
</dbReference>
<organism evidence="6 8">
    <name type="scientific">Mus musculus</name>
    <name type="common">Mouse</name>
    <dbReference type="NCBI Taxonomy" id="10090"/>
    <lineage>
        <taxon>Eukaryota</taxon>
        <taxon>Metazoa</taxon>
        <taxon>Chordata</taxon>
        <taxon>Craniata</taxon>
        <taxon>Vertebrata</taxon>
        <taxon>Euteleostomi</taxon>
        <taxon>Mammalia</taxon>
        <taxon>Eutheria</taxon>
        <taxon>Euarchontoglires</taxon>
        <taxon>Glires</taxon>
        <taxon>Rodentia</taxon>
        <taxon>Myomorpha</taxon>
        <taxon>Muroidea</taxon>
        <taxon>Muridae</taxon>
        <taxon>Murinae</taxon>
        <taxon>Mus</taxon>
        <taxon>Mus</taxon>
    </lineage>
</organism>
<evidence type="ECO:0000256" key="2">
    <source>
        <dbReference type="ARBA" id="ARBA00023054"/>
    </source>
</evidence>
<dbReference type="AGR" id="MGI:1350981"/>
<feature type="domain" description="XLR/SYCP3/FAM9" evidence="5">
    <location>
        <begin position="78"/>
        <end position="206"/>
    </location>
</feature>
<name>A2AIE6_MOUSE</name>
<feature type="coiled-coil region" evidence="3">
    <location>
        <begin position="151"/>
        <end position="178"/>
    </location>
</feature>
<gene>
    <name evidence="6 7" type="primary">Xlr5c</name>
</gene>
<dbReference type="InterPro" id="IPR051443">
    <property type="entry name" value="XLR/SYCP3"/>
</dbReference>
<keyword evidence="2 3" id="KW-0175">Coiled coil</keyword>
<reference evidence="6 8" key="2">
    <citation type="journal article" date="2011" name="PLoS Biol.">
        <title>Modernizing reference genome assemblies.</title>
        <authorList>
            <person name="Church D.M."/>
            <person name="Schneider V.A."/>
            <person name="Graves T."/>
            <person name="Auger K."/>
            <person name="Cunningham F."/>
            <person name="Bouk N."/>
            <person name="Chen H.C."/>
            <person name="Agarwala R."/>
            <person name="McLaren W.M."/>
            <person name="Ritchie G.R."/>
            <person name="Albracht D."/>
            <person name="Kremitzki M."/>
            <person name="Rock S."/>
            <person name="Kotkiewicz H."/>
            <person name="Kremitzki C."/>
            <person name="Wollam A."/>
            <person name="Trani L."/>
            <person name="Fulton L."/>
            <person name="Fulton R."/>
            <person name="Matthews L."/>
            <person name="Whitehead S."/>
            <person name="Chow W."/>
            <person name="Torrance J."/>
            <person name="Dunn M."/>
            <person name="Harden G."/>
            <person name="Threadgold G."/>
            <person name="Wood J."/>
            <person name="Collins J."/>
            <person name="Heath P."/>
            <person name="Griffiths G."/>
            <person name="Pelan S."/>
            <person name="Grafham D."/>
            <person name="Eichler E.E."/>
            <person name="Weinstock G."/>
            <person name="Mardis E.R."/>
            <person name="Wilson R.K."/>
            <person name="Howe K."/>
            <person name="Flicek P."/>
            <person name="Hubbard T."/>
        </authorList>
    </citation>
    <scope>NUCLEOTIDE SEQUENCE [LARGE SCALE GENOMIC DNA]</scope>
    <source>
        <strain evidence="6 8">C57BL/6J</strain>
    </source>
</reference>
<dbReference type="PANTHER" id="PTHR19368">
    <property type="entry name" value="XLR/SCP3/FAM9"/>
    <property type="match status" value="1"/>
</dbReference>
<dbReference type="AlphaFoldDB" id="A2AIE6"/>
<dbReference type="InterPro" id="IPR006888">
    <property type="entry name" value="XLR/SYCP3/FAM9_dom"/>
</dbReference>
<dbReference type="RefSeq" id="XP_006528130.1">
    <property type="nucleotide sequence ID" value="XM_006528067.3"/>
</dbReference>
<dbReference type="MGI" id="MGI:1350981">
    <property type="gene designation" value="Xlr5c"/>
</dbReference>
<proteinExistence type="inferred from homology"/>
<dbReference type="RefSeq" id="XP_006528128.1">
    <property type="nucleotide sequence ID" value="XM_006528065.3"/>
</dbReference>
<sequence length="236" mass="27195">MSNKEQKDMKKSGKHQRVHKTLPSDDFKNSDAVNPADKPAVGTSGMGSHSSGSDMQEAREPVQKKMQDFKGDDGTGLLMEKRKQFEEDVNASFRSLNENLQSILKAQQNSRQELKSLYCERFGSVYHNWLVEMDRTRDQEEYFSFITQQQMKILQTAIEDHETKLKNAKDMCDTFLKKANDLSKRQKTFIGGQQTIVEKEISKVQNRVIMETQDQDISMVETYLQSLIHESSEETI</sequence>
<evidence type="ECO:0000313" key="6">
    <source>
        <dbReference type="Ensembl" id="ENSMUSP00000110147.3"/>
    </source>
</evidence>
<dbReference type="CTD" id="27084"/>
<keyword evidence="8" id="KW-1185">Reference proteome</keyword>
<dbReference type="PANTHER" id="PTHR19368:SF9">
    <property type="entry name" value="X-LINKED LYMPHOCYTE-REGULATED 5A-RELATED"/>
    <property type="match status" value="1"/>
</dbReference>
<dbReference type="Ensembl" id="ENSMUST00000114503.9">
    <property type="protein sequence ID" value="ENSMUSP00000110147.3"/>
    <property type="gene ID" value="ENSMUSG00000067764.12"/>
</dbReference>
<evidence type="ECO:0000256" key="1">
    <source>
        <dbReference type="ARBA" id="ARBA00010283"/>
    </source>
</evidence>
<feature type="compositionally biased region" description="Basic and acidic residues" evidence="4">
    <location>
        <begin position="56"/>
        <end position="75"/>
    </location>
</feature>
<comment type="similarity">
    <text evidence="1">Belongs to the XLR/SYCP3 family.</text>
</comment>
<protein>
    <submittedName>
        <fullName evidence="6">X-linked lymphocyte-regulated 5C</fullName>
    </submittedName>
</protein>
<dbReference type="GeneTree" id="ENSGT00390000000062"/>
<evidence type="ECO:0000259" key="5">
    <source>
        <dbReference type="Pfam" id="PF04803"/>
    </source>
</evidence>
<dbReference type="jPOST" id="A2AIE6"/>
<dbReference type="GeneID" id="27084"/>
<dbReference type="Pfam" id="PF04803">
    <property type="entry name" value="Cor1"/>
    <property type="match status" value="1"/>
</dbReference>
<dbReference type="ExpressionAtlas" id="A2AIE6">
    <property type="expression patterns" value="baseline and differential"/>
</dbReference>